<sequence>MSPLFSVLFIGFAAGVVHAFDPDHLAAVGGMSGRDKGRYSLRFALHWGLGHGLAVLGVASAVLLAGSAIPYDFSATAEALVAWMLIGIGLLSFYHLWRQHQHHDSKQGVRRSAVWVGLIHGSAGSAPLLAVIPAAGLASPSLGMAHVLLFNLGLIAAMTAVGLALRGGFAFLGQRHHHMQHGLQTLSAMFAIGFGFSLLLSH</sequence>
<keyword evidence="1" id="KW-0472">Membrane</keyword>
<keyword evidence="1" id="KW-1133">Transmembrane helix</keyword>
<dbReference type="EMBL" id="CP014544">
    <property type="protein sequence ID" value="AMO66935.1"/>
    <property type="molecule type" value="Genomic_DNA"/>
</dbReference>
<evidence type="ECO:0000313" key="3">
    <source>
        <dbReference type="Proteomes" id="UP000074119"/>
    </source>
</evidence>
<dbReference type="AlphaFoldDB" id="A0A127M133"/>
<organism evidence="2 3">
    <name type="scientific">Zhongshania aliphaticivorans</name>
    <dbReference type="NCBI Taxonomy" id="1470434"/>
    <lineage>
        <taxon>Bacteria</taxon>
        <taxon>Pseudomonadati</taxon>
        <taxon>Pseudomonadota</taxon>
        <taxon>Gammaproteobacteria</taxon>
        <taxon>Cellvibrionales</taxon>
        <taxon>Spongiibacteraceae</taxon>
        <taxon>Zhongshania</taxon>
    </lineage>
</organism>
<protein>
    <recommendedName>
        <fullName evidence="4">Nickel/cobalt efflux system</fullName>
    </recommendedName>
</protein>
<evidence type="ECO:0008006" key="4">
    <source>
        <dbReference type="Google" id="ProtNLM"/>
    </source>
</evidence>
<evidence type="ECO:0000313" key="2">
    <source>
        <dbReference type="EMBL" id="AMO66935.1"/>
    </source>
</evidence>
<reference evidence="2 3" key="1">
    <citation type="submission" date="2015-12" db="EMBL/GenBank/DDBJ databases">
        <authorList>
            <person name="Shamseldin A."/>
            <person name="Moawad H."/>
            <person name="Abd El-Rahim W.M."/>
            <person name="Sadowsky M.J."/>
        </authorList>
    </citation>
    <scope>NUCLEOTIDE SEQUENCE [LARGE SCALE GENOMIC DNA]</scope>
    <source>
        <strain evidence="2 3">SM2</strain>
    </source>
</reference>
<dbReference type="PANTHER" id="PTHR33876:SF4">
    <property type="entry name" value="CHLOROPLAST PROTEIN FOR GROWTH AND FERTILITY 2"/>
    <property type="match status" value="1"/>
</dbReference>
<dbReference type="STRING" id="1470434.AZF00_00855"/>
<dbReference type="KEGG" id="zal:AZF00_00855"/>
<feature type="transmembrane region" description="Helical" evidence="1">
    <location>
        <begin position="77"/>
        <end position="97"/>
    </location>
</feature>
<feature type="transmembrane region" description="Helical" evidence="1">
    <location>
        <begin position="147"/>
        <end position="169"/>
    </location>
</feature>
<feature type="transmembrane region" description="Helical" evidence="1">
    <location>
        <begin position="181"/>
        <end position="200"/>
    </location>
</feature>
<dbReference type="Proteomes" id="UP000074119">
    <property type="component" value="Chromosome"/>
</dbReference>
<dbReference type="PANTHER" id="PTHR33876">
    <property type="entry name" value="UNNAMED PRODUCT"/>
    <property type="match status" value="1"/>
</dbReference>
<dbReference type="InterPro" id="IPR052776">
    <property type="entry name" value="Chloro_ReproSupport/MetalTrans"/>
</dbReference>
<gene>
    <name evidence="2" type="ORF">AZF00_00855</name>
</gene>
<feature type="transmembrane region" description="Helical" evidence="1">
    <location>
        <begin position="112"/>
        <end position="135"/>
    </location>
</feature>
<dbReference type="RefSeq" id="WP_062382441.1">
    <property type="nucleotide sequence ID" value="NZ_CP014544.1"/>
</dbReference>
<accession>A0A127M133</accession>
<feature type="transmembrane region" description="Helical" evidence="1">
    <location>
        <begin position="43"/>
        <end position="65"/>
    </location>
</feature>
<proteinExistence type="predicted"/>
<name>A0A127M133_9GAMM</name>
<keyword evidence="1" id="KW-0812">Transmembrane</keyword>
<evidence type="ECO:0000256" key="1">
    <source>
        <dbReference type="SAM" id="Phobius"/>
    </source>
</evidence>